<dbReference type="VEuPathDB" id="VectorBase:LDEU012000"/>
<feature type="non-terminal residue" evidence="1">
    <location>
        <position position="1"/>
    </location>
</feature>
<dbReference type="EMBL" id="NCKV01020525">
    <property type="protein sequence ID" value="RWS20040.1"/>
    <property type="molecule type" value="Genomic_DNA"/>
</dbReference>
<keyword evidence="2" id="KW-1185">Reference proteome</keyword>
<evidence type="ECO:0000313" key="1">
    <source>
        <dbReference type="EMBL" id="RWS20040.1"/>
    </source>
</evidence>
<dbReference type="AlphaFoldDB" id="A0A443RXP1"/>
<dbReference type="OrthoDB" id="6022531at2759"/>
<comment type="caution">
    <text evidence="1">The sequence shown here is derived from an EMBL/GenBank/DDBJ whole genome shotgun (WGS) entry which is preliminary data.</text>
</comment>
<dbReference type="InterPro" id="IPR032675">
    <property type="entry name" value="LRR_dom_sf"/>
</dbReference>
<proteinExistence type="predicted"/>
<protein>
    <submittedName>
        <fullName evidence="1">Bursicon receptor-like protein</fullName>
    </submittedName>
</protein>
<organism evidence="1 2">
    <name type="scientific">Leptotrombidium deliense</name>
    <dbReference type="NCBI Taxonomy" id="299467"/>
    <lineage>
        <taxon>Eukaryota</taxon>
        <taxon>Metazoa</taxon>
        <taxon>Ecdysozoa</taxon>
        <taxon>Arthropoda</taxon>
        <taxon>Chelicerata</taxon>
        <taxon>Arachnida</taxon>
        <taxon>Acari</taxon>
        <taxon>Acariformes</taxon>
        <taxon>Trombidiformes</taxon>
        <taxon>Prostigmata</taxon>
        <taxon>Anystina</taxon>
        <taxon>Parasitengona</taxon>
        <taxon>Trombiculoidea</taxon>
        <taxon>Trombiculidae</taxon>
        <taxon>Leptotrombidium</taxon>
    </lineage>
</organism>
<gene>
    <name evidence="1" type="ORF">B4U80_14331</name>
</gene>
<dbReference type="STRING" id="299467.A0A443RXP1"/>
<dbReference type="InterPro" id="IPR001611">
    <property type="entry name" value="Leu-rich_rpt"/>
</dbReference>
<reference evidence="1 2" key="1">
    <citation type="journal article" date="2018" name="Gigascience">
        <title>Genomes of trombidid mites reveal novel predicted allergens and laterally-transferred genes associated with secondary metabolism.</title>
        <authorList>
            <person name="Dong X."/>
            <person name="Chaisiri K."/>
            <person name="Xia D."/>
            <person name="Armstrong S.D."/>
            <person name="Fang Y."/>
            <person name="Donnelly M.J."/>
            <person name="Kadowaki T."/>
            <person name="McGarry J.W."/>
            <person name="Darby A.C."/>
            <person name="Makepeace B.L."/>
        </authorList>
    </citation>
    <scope>NUCLEOTIDE SEQUENCE [LARGE SCALE GENOMIC DNA]</scope>
    <source>
        <strain evidence="1">UoL-UT</strain>
    </source>
</reference>
<keyword evidence="1" id="KW-0675">Receptor</keyword>
<dbReference type="SUPFAM" id="SSF52058">
    <property type="entry name" value="L domain-like"/>
    <property type="match status" value="1"/>
</dbReference>
<sequence>SIRNNEIKTISERLFENNLKLTDLHLKGNPIETIAKNAFTNLTPLKYCNESRNLKQFPNLSGNIALQHLHIDRGSITLTISFIILSESRNLKQFPNLSGNIALQHLHIDRGSVTLIPSVLCDWAPKLMTL</sequence>
<name>A0A443RXP1_9ACAR</name>
<dbReference type="Pfam" id="PF13855">
    <property type="entry name" value="LRR_8"/>
    <property type="match status" value="1"/>
</dbReference>
<dbReference type="Gene3D" id="3.80.10.10">
    <property type="entry name" value="Ribonuclease Inhibitor"/>
    <property type="match status" value="1"/>
</dbReference>
<evidence type="ECO:0000313" key="2">
    <source>
        <dbReference type="Proteomes" id="UP000288716"/>
    </source>
</evidence>
<accession>A0A443RXP1</accession>
<dbReference type="Proteomes" id="UP000288716">
    <property type="component" value="Unassembled WGS sequence"/>
</dbReference>